<dbReference type="InterPro" id="IPR003696">
    <property type="entry name" value="Carbtransf_dom"/>
</dbReference>
<dbReference type="GO" id="GO:0003824">
    <property type="term" value="F:catalytic activity"/>
    <property type="evidence" value="ECO:0007669"/>
    <property type="project" value="InterPro"/>
</dbReference>
<dbReference type="PANTHER" id="PTHR34847">
    <property type="entry name" value="NODULATION PROTEIN U"/>
    <property type="match status" value="1"/>
</dbReference>
<feature type="domain" description="Carbamoyltransferase" evidence="2">
    <location>
        <begin position="19"/>
        <end position="356"/>
    </location>
</feature>
<dbReference type="InterPro" id="IPR031730">
    <property type="entry name" value="Carbam_trans_C"/>
</dbReference>
<dbReference type="Gene3D" id="3.30.420.40">
    <property type="match status" value="2"/>
</dbReference>
<gene>
    <name evidence="4" type="ORF">EGD98_20500</name>
</gene>
<accession>A0A8J7YMK7</accession>
<dbReference type="InterPro" id="IPR043129">
    <property type="entry name" value="ATPase_NBD"/>
</dbReference>
<evidence type="ECO:0000259" key="3">
    <source>
        <dbReference type="Pfam" id="PF16861"/>
    </source>
</evidence>
<evidence type="ECO:0000259" key="2">
    <source>
        <dbReference type="Pfam" id="PF02543"/>
    </source>
</evidence>
<dbReference type="AlphaFoldDB" id="A0A8J7YMK7"/>
<protein>
    <recommendedName>
        <fullName evidence="6">Carbamoyltransferase</fullName>
    </recommendedName>
</protein>
<name>A0A8J7YMK7_9EURY</name>
<dbReference type="CDD" id="cd24098">
    <property type="entry name" value="ASKHA_NBD_TobZ_N"/>
    <property type="match status" value="1"/>
</dbReference>
<dbReference type="InterPro" id="IPR038152">
    <property type="entry name" value="Carbam_trans_C_sf"/>
</dbReference>
<evidence type="ECO:0000313" key="5">
    <source>
        <dbReference type="Proteomes" id="UP000783863"/>
    </source>
</evidence>
<keyword evidence="5" id="KW-1185">Reference proteome</keyword>
<feature type="domain" description="Carbamoyltransferase C-terminal" evidence="3">
    <location>
        <begin position="403"/>
        <end position="573"/>
    </location>
</feature>
<proteinExistence type="inferred from homology"/>
<dbReference type="PANTHER" id="PTHR34847:SF1">
    <property type="entry name" value="NODULATION PROTEIN U"/>
    <property type="match status" value="1"/>
</dbReference>
<dbReference type="Pfam" id="PF02543">
    <property type="entry name" value="Carbam_trans_N"/>
    <property type="match status" value="1"/>
</dbReference>
<evidence type="ECO:0008006" key="6">
    <source>
        <dbReference type="Google" id="ProtNLM"/>
    </source>
</evidence>
<comment type="caution">
    <text evidence="4">The sequence shown here is derived from an EMBL/GenBank/DDBJ whole genome shotgun (WGS) entry which is preliminary data.</text>
</comment>
<dbReference type="Proteomes" id="UP000783863">
    <property type="component" value="Unassembled WGS sequence"/>
</dbReference>
<dbReference type="InterPro" id="IPR051338">
    <property type="entry name" value="NodU/CmcH_Carbamoyltrnsfr"/>
</dbReference>
<dbReference type="Gene3D" id="3.90.870.20">
    <property type="entry name" value="Carbamoyltransferase, C-terminal domain"/>
    <property type="match status" value="1"/>
</dbReference>
<evidence type="ECO:0000313" key="4">
    <source>
        <dbReference type="EMBL" id="MBX0306031.1"/>
    </source>
</evidence>
<reference evidence="4" key="1">
    <citation type="submission" date="2021-06" db="EMBL/GenBank/DDBJ databases">
        <title>Halomicroarcula sp. F24A a new haloarchaeum isolated from saline soil.</title>
        <authorList>
            <person name="Duran-Viseras A."/>
            <person name="Sanchez-Porro C."/>
            <person name="Ventosa A."/>
        </authorList>
    </citation>
    <scope>NUCLEOTIDE SEQUENCE</scope>
    <source>
        <strain evidence="4">F24A</strain>
    </source>
</reference>
<comment type="similarity">
    <text evidence="1">Belongs to the NodU/CmcH family.</text>
</comment>
<evidence type="ECO:0000256" key="1">
    <source>
        <dbReference type="ARBA" id="ARBA00006129"/>
    </source>
</evidence>
<sequence length="573" mass="64538">MADYILSFNPVSAFWDAGHDPSAVIATDDEIAYAIEEERLRREKHAPGTFPIQSIQSCLDAEDITVDDIEKFVIPWEPSLIYRTIDYELYYNLIERDGLRNKLTGLSSVIDDCTGWTVRPKRRPVKRALEEITGTESLPPIEFEPHHRCHAYSAAYPAPFDEGVVLTIDGRGEYDATVVWQYEGGELNRVRTYEYPNSLGYFFSAVTGFLGYRPFNGEGKIMGLAPYGNENEWIEATLREVVETGVDYDVTEIAALTASESIQELESLFNRPRKEQTDSFCQFDKDLAYATQSLLEDIICDIADHYCRELSTGNVAVSGGVALNCKMNKAIRELDTVDEFYAQPVSHDAGLALGACMGDIGDRNAALDSLYLGPRYSNAEIRATLDRIKADYHRPDNLAKHVAERLAEGELVGWFQGRMELGPRALGNRSILADPRTGASRDRVNDHVKHRESWRPFSPSILEPAAETYFQDGQRAPFMIQTFDVAEKHRNKMEAVLHPEDDTLRPQTVTADQNPRYYSLLESFREITGVPALLNTSFNDHGEPIVMTPRQALKDFYAMGLDALVLGNYVLEK</sequence>
<organism evidence="4 5">
    <name type="scientific">Haloarcula salinisoli</name>
    <dbReference type="NCBI Taxonomy" id="2487746"/>
    <lineage>
        <taxon>Archaea</taxon>
        <taxon>Methanobacteriati</taxon>
        <taxon>Methanobacteriota</taxon>
        <taxon>Stenosarchaea group</taxon>
        <taxon>Halobacteria</taxon>
        <taxon>Halobacteriales</taxon>
        <taxon>Haloarculaceae</taxon>
        <taxon>Haloarcula</taxon>
    </lineage>
</organism>
<dbReference type="Pfam" id="PF16861">
    <property type="entry name" value="Carbam_trans_C"/>
    <property type="match status" value="1"/>
</dbReference>
<dbReference type="SUPFAM" id="SSF53067">
    <property type="entry name" value="Actin-like ATPase domain"/>
    <property type="match status" value="1"/>
</dbReference>
<dbReference type="EMBL" id="RKLQ01000007">
    <property type="protein sequence ID" value="MBX0306031.1"/>
    <property type="molecule type" value="Genomic_DNA"/>
</dbReference>
<dbReference type="RefSeq" id="WP_220590225.1">
    <property type="nucleotide sequence ID" value="NZ_RKLQ01000007.1"/>
</dbReference>